<dbReference type="InterPro" id="IPR024368">
    <property type="entry name" value="Ecl1/2/3"/>
</dbReference>
<reference evidence="1 2" key="1">
    <citation type="submission" date="2019-04" db="EMBL/GenBank/DDBJ databases">
        <title>Comparative genomics and transcriptomics to analyze fruiting body development in filamentous ascomycetes.</title>
        <authorList>
            <consortium name="DOE Joint Genome Institute"/>
            <person name="Lutkenhaus R."/>
            <person name="Traeger S."/>
            <person name="Breuer J."/>
            <person name="Kuo A."/>
            <person name="Lipzen A."/>
            <person name="Pangilinan J."/>
            <person name="Dilworth D."/>
            <person name="Sandor L."/>
            <person name="Poggeler S."/>
            <person name="Barry K."/>
            <person name="Grigoriev I.V."/>
            <person name="Nowrousian M."/>
        </authorList>
    </citation>
    <scope>NUCLEOTIDE SEQUENCE [LARGE SCALE GENOMIC DNA]</scope>
    <source>
        <strain evidence="1 2">CBS 389.68</strain>
    </source>
</reference>
<evidence type="ECO:0000313" key="1">
    <source>
        <dbReference type="EMBL" id="TGZ77625.1"/>
    </source>
</evidence>
<accession>A0A4S2ML77</accession>
<dbReference type="InParanoid" id="A0A4S2ML77"/>
<dbReference type="EMBL" id="ML220151">
    <property type="protein sequence ID" value="TGZ77625.1"/>
    <property type="molecule type" value="Genomic_DNA"/>
</dbReference>
<protein>
    <submittedName>
        <fullName evidence="1">Uncharacterized protein</fullName>
    </submittedName>
</protein>
<dbReference type="Proteomes" id="UP000298138">
    <property type="component" value="Unassembled WGS sequence"/>
</dbReference>
<keyword evidence="2" id="KW-1185">Reference proteome</keyword>
<sequence length="311" mass="33432">MPLALSPSRPFSLSDCSWAICGAGRGFLGCCGVDAVPAQSGLAHFCERPTPICPSPCLALQIKPPPTAPPKAALTTTITTTDPASSTHYSDLSSRRSNCTSSIPTSVFINTRLRHPPAHLQLIARYKAAQLITEFVHRLSSSSVTTTQLSALAMEWSHDFCLSCDRQIVTTDHGAYCSQACRLADVEQSCISSSPSPTTGATWTTKENPSTFQLPASLNFQSYTLRTPSSCSTSPTTRSPISSTYPCAGSSFPFGERPGQLYSSPSRTSLSSIQSYAQPSDSYLSAQAQNELREYAGSFDRTRYAQRRTSA</sequence>
<dbReference type="AlphaFoldDB" id="A0A4S2ML77"/>
<evidence type="ECO:0000313" key="2">
    <source>
        <dbReference type="Proteomes" id="UP000298138"/>
    </source>
</evidence>
<gene>
    <name evidence="1" type="ORF">EX30DRAFT_387153</name>
</gene>
<dbReference type="OrthoDB" id="2563506at2759"/>
<organism evidence="1 2">
    <name type="scientific">Ascodesmis nigricans</name>
    <dbReference type="NCBI Taxonomy" id="341454"/>
    <lineage>
        <taxon>Eukaryota</taxon>
        <taxon>Fungi</taxon>
        <taxon>Dikarya</taxon>
        <taxon>Ascomycota</taxon>
        <taxon>Pezizomycotina</taxon>
        <taxon>Pezizomycetes</taxon>
        <taxon>Pezizales</taxon>
        <taxon>Ascodesmidaceae</taxon>
        <taxon>Ascodesmis</taxon>
    </lineage>
</organism>
<proteinExistence type="predicted"/>
<name>A0A4S2ML77_9PEZI</name>
<dbReference type="Pfam" id="PF12855">
    <property type="entry name" value="Ecl1"/>
    <property type="match status" value="1"/>
</dbReference>